<evidence type="ECO:0000313" key="4">
    <source>
        <dbReference type="Proteomes" id="UP000476332"/>
    </source>
</evidence>
<proteinExistence type="predicted"/>
<dbReference type="EMBL" id="JAAAMJ010000001">
    <property type="protein sequence ID" value="NDV85661.1"/>
    <property type="molecule type" value="Genomic_DNA"/>
</dbReference>
<comment type="caution">
    <text evidence="3">The sequence shown here is derived from an EMBL/GenBank/DDBJ whole genome shotgun (WGS) entry which is preliminary data.</text>
</comment>
<dbReference type="RefSeq" id="WP_163042369.1">
    <property type="nucleotide sequence ID" value="NZ_JAAAMJ010000001.1"/>
</dbReference>
<dbReference type="InterPro" id="IPR048342">
    <property type="entry name" value="DUF1285_C"/>
</dbReference>
<dbReference type="Gene3D" id="3.10.540.10">
    <property type="entry name" value="duf1285 like domain"/>
    <property type="match status" value="1"/>
</dbReference>
<dbReference type="Gene3D" id="2.30.270.10">
    <property type="entry name" value="duf1285 protein"/>
    <property type="match status" value="1"/>
</dbReference>
<dbReference type="AlphaFoldDB" id="A0A6L9MDB6"/>
<dbReference type="Pfam" id="PF21028">
    <property type="entry name" value="DUF1285_C"/>
    <property type="match status" value="1"/>
</dbReference>
<dbReference type="InterPro" id="IPR048341">
    <property type="entry name" value="DUF1285_N"/>
</dbReference>
<reference evidence="3 4" key="1">
    <citation type="submission" date="2020-01" db="EMBL/GenBank/DDBJ databases">
        <title>Genomes of bacteria type strains.</title>
        <authorList>
            <person name="Chen J."/>
            <person name="Zhu S."/>
            <person name="Chen J."/>
        </authorList>
    </citation>
    <scope>NUCLEOTIDE SEQUENCE [LARGE SCALE GENOMIC DNA]</scope>
    <source>
        <strain evidence="3 4">KCTC 52919</strain>
    </source>
</reference>
<dbReference type="Proteomes" id="UP000476332">
    <property type="component" value="Unassembled WGS sequence"/>
</dbReference>
<dbReference type="PIRSF" id="PIRSF029557">
    <property type="entry name" value="UCP029557"/>
    <property type="match status" value="1"/>
</dbReference>
<protein>
    <submittedName>
        <fullName evidence="3">DUF1285 domain-containing protein</fullName>
    </submittedName>
</protein>
<name>A0A6L9MDB6_9HYPH</name>
<sequence>MENQASSSGGPSLEALVSRAERAGKGAPPVDSWDPPFCGDIDMVIRADGTWTYGGSPIGRKPLVRLFSTVLRKDADGRTYLVTPVEKLGITVEDAHFQAVEMSRDIQGGEPILTFRTEVGDVVICGPDRPLRFAEGGEDGAFRPYVTVRGRLEARLTRALAYDLADFVEEDATGPFVRSAGARFAIGKGAA</sequence>
<dbReference type="Pfam" id="PF06938">
    <property type="entry name" value="DUF1285_N"/>
    <property type="match status" value="1"/>
</dbReference>
<gene>
    <name evidence="3" type="ORF">GTW51_02995</name>
</gene>
<keyword evidence="4" id="KW-1185">Reference proteome</keyword>
<evidence type="ECO:0000313" key="3">
    <source>
        <dbReference type="EMBL" id="NDV85661.1"/>
    </source>
</evidence>
<dbReference type="InterPro" id="IPR023361">
    <property type="entry name" value="DUF1285_beta_roll_sf"/>
</dbReference>
<feature type="domain" description="DUF1285" evidence="1">
    <location>
        <begin position="28"/>
        <end position="95"/>
    </location>
</feature>
<feature type="domain" description="DUF1285" evidence="2">
    <location>
        <begin position="97"/>
        <end position="186"/>
    </location>
</feature>
<organism evidence="3 4">
    <name type="scientific">Aurantimonas aggregata</name>
    <dbReference type="NCBI Taxonomy" id="2047720"/>
    <lineage>
        <taxon>Bacteria</taxon>
        <taxon>Pseudomonadati</taxon>
        <taxon>Pseudomonadota</taxon>
        <taxon>Alphaproteobacteria</taxon>
        <taxon>Hyphomicrobiales</taxon>
        <taxon>Aurantimonadaceae</taxon>
        <taxon>Aurantimonas</taxon>
    </lineage>
</organism>
<dbReference type="InterPro" id="IPR010707">
    <property type="entry name" value="DUF1285"/>
</dbReference>
<accession>A0A6L9MDB6</accession>
<evidence type="ECO:0000259" key="1">
    <source>
        <dbReference type="Pfam" id="PF06938"/>
    </source>
</evidence>
<evidence type="ECO:0000259" key="2">
    <source>
        <dbReference type="Pfam" id="PF21028"/>
    </source>
</evidence>